<evidence type="ECO:0000313" key="7">
    <source>
        <dbReference type="EMBL" id="EAV41022.1"/>
    </source>
</evidence>
<gene>
    <name evidence="7" type="ORF">SIAM614_29871</name>
</gene>
<evidence type="ECO:0000256" key="2">
    <source>
        <dbReference type="ARBA" id="ARBA00022989"/>
    </source>
</evidence>
<dbReference type="Gene3D" id="3.10.450.230">
    <property type="entry name" value="VirB8 protein"/>
    <property type="match status" value="1"/>
</dbReference>
<feature type="domain" description="Bacterial virulence protein VirB8" evidence="6">
    <location>
        <begin position="57"/>
        <end position="241"/>
    </location>
</feature>
<evidence type="ECO:0000313" key="8">
    <source>
        <dbReference type="Proteomes" id="UP000004848"/>
    </source>
</evidence>
<feature type="transmembrane region" description="Helical" evidence="5">
    <location>
        <begin position="49"/>
        <end position="73"/>
    </location>
</feature>
<proteinExistence type="predicted"/>
<evidence type="ECO:0000256" key="3">
    <source>
        <dbReference type="ARBA" id="ARBA00023136"/>
    </source>
</evidence>
<evidence type="ECO:0000259" key="6">
    <source>
        <dbReference type="Pfam" id="PF04335"/>
    </source>
</evidence>
<dbReference type="eggNOG" id="ENOG5030IQF">
    <property type="taxonomic scope" value="Bacteria"/>
</dbReference>
<evidence type="ECO:0000256" key="5">
    <source>
        <dbReference type="SAM" id="Phobius"/>
    </source>
</evidence>
<dbReference type="GO" id="GO:0016020">
    <property type="term" value="C:membrane"/>
    <property type="evidence" value="ECO:0007669"/>
    <property type="project" value="InterPro"/>
</dbReference>
<sequence length="245" mass="27946">MGGGRLMAFISRSKPHAATVPEVKPEPKHANILQADPFAYKTAHRRMAWLLRLSVGTNVALAICVVASLQALVSLVPLKETEIALLRADLSDDRIYRVEPISMEVDGFELMLEKLARRYVHQILTIDDTTQNTRFKEVRTYSDPDFFNDYVKTNKTVIEEAIKDGLNRSITIKGAYQVDAYDGVYLYVVEFLQTDRIGREQPKRRHLRAFLEMTPRPHDVTAAERFENPLGIRVLDMSIKEQASK</sequence>
<dbReference type="GO" id="GO:0012505">
    <property type="term" value="C:endomembrane system"/>
    <property type="evidence" value="ECO:0007669"/>
    <property type="project" value="UniProtKB-SubCell"/>
</dbReference>
<comment type="subcellular location">
    <subcellularLocation>
        <location evidence="4">Endomembrane system</location>
        <topology evidence="4">Single-pass membrane protein</topology>
    </subcellularLocation>
</comment>
<keyword evidence="3 5" id="KW-0472">Membrane</keyword>
<dbReference type="InterPro" id="IPR007430">
    <property type="entry name" value="VirB8"/>
</dbReference>
<comment type="caution">
    <text evidence="7">The sequence shown here is derived from an EMBL/GenBank/DDBJ whole genome shotgun (WGS) entry which is preliminary data.</text>
</comment>
<evidence type="ECO:0000256" key="4">
    <source>
        <dbReference type="ARBA" id="ARBA00037847"/>
    </source>
</evidence>
<dbReference type="SUPFAM" id="SSF54427">
    <property type="entry name" value="NTF2-like"/>
    <property type="match status" value="1"/>
</dbReference>
<accession>A0P1U6</accession>
<reference evidence="7 8" key="1">
    <citation type="submission" date="2006-05" db="EMBL/GenBank/DDBJ databases">
        <authorList>
            <person name="King G."/>
            <person name="Ferriera S."/>
            <person name="Johnson J."/>
            <person name="Kravitz S."/>
            <person name="Beeson K."/>
            <person name="Sutton G."/>
            <person name="Rogers Y.-H."/>
            <person name="Friedman R."/>
            <person name="Frazier M."/>
            <person name="Venter J.C."/>
        </authorList>
    </citation>
    <scope>NUCLEOTIDE SEQUENCE [LARGE SCALE GENOMIC DNA]</scope>
    <source>
        <strain evidence="8">ATCC 25650 / DSM 13394 / JCM 20685 / NBRC 16684 / NCIMB 2208 / IAM 12614 / B1</strain>
    </source>
</reference>
<organism evidence="7 8">
    <name type="scientific">Roseibium aggregatum (strain ATCC 25650 / DSM 13394 / JCM 20685 / NBRC 16684 / NCIMB 2208 / IAM 12614 / B1)</name>
    <name type="common">Stappia aggregata</name>
    <dbReference type="NCBI Taxonomy" id="384765"/>
    <lineage>
        <taxon>Bacteria</taxon>
        <taxon>Pseudomonadati</taxon>
        <taxon>Pseudomonadota</taxon>
        <taxon>Alphaproteobacteria</taxon>
        <taxon>Hyphomicrobiales</taxon>
        <taxon>Stappiaceae</taxon>
        <taxon>Roseibium</taxon>
    </lineage>
</organism>
<dbReference type="Pfam" id="PF04335">
    <property type="entry name" value="VirB8"/>
    <property type="match status" value="1"/>
</dbReference>
<keyword evidence="1 5" id="KW-0812">Transmembrane</keyword>
<protein>
    <recommendedName>
        <fullName evidence="6">Bacterial virulence protein VirB8 domain-containing protein</fullName>
    </recommendedName>
</protein>
<name>A0P1U6_ROSAI</name>
<evidence type="ECO:0000256" key="1">
    <source>
        <dbReference type="ARBA" id="ARBA00022692"/>
    </source>
</evidence>
<dbReference type="EMBL" id="AAUW01000024">
    <property type="protein sequence ID" value="EAV41022.1"/>
    <property type="molecule type" value="Genomic_DNA"/>
</dbReference>
<dbReference type="InterPro" id="IPR032710">
    <property type="entry name" value="NTF2-like_dom_sf"/>
</dbReference>
<keyword evidence="2 5" id="KW-1133">Transmembrane helix</keyword>
<dbReference type="AlphaFoldDB" id="A0P1U6"/>
<dbReference type="Proteomes" id="UP000004848">
    <property type="component" value="Unassembled WGS sequence"/>
</dbReference>